<dbReference type="Proteomes" id="UP000271700">
    <property type="component" value="Unassembled WGS sequence"/>
</dbReference>
<keyword evidence="9" id="KW-0133">Cell shape</keyword>
<dbReference type="EMBL" id="RCCT01000002">
    <property type="protein sequence ID" value="RLK08382.1"/>
    <property type="molecule type" value="Genomic_DNA"/>
</dbReference>
<feature type="active site" description="Acyl-ester intermediate" evidence="13">
    <location>
        <position position="55"/>
    </location>
</feature>
<dbReference type="GO" id="GO:0071555">
    <property type="term" value="P:cell wall organization"/>
    <property type="evidence" value="ECO:0007669"/>
    <property type="project" value="UniProtKB-KW"/>
</dbReference>
<dbReference type="SMART" id="SM00936">
    <property type="entry name" value="PBP5_C"/>
    <property type="match status" value="1"/>
</dbReference>
<evidence type="ECO:0000256" key="11">
    <source>
        <dbReference type="ARBA" id="ARBA00023316"/>
    </source>
</evidence>
<protein>
    <recommendedName>
        <fullName evidence="4">serine-type D-Ala-D-Ala carboxypeptidase</fullName>
        <ecNumber evidence="4">3.4.16.4</ecNumber>
    </recommendedName>
</protein>
<name>A0A497ZL82_9RHOB</name>
<dbReference type="Gene3D" id="3.40.710.10">
    <property type="entry name" value="DD-peptidase/beta-lactamase superfamily"/>
    <property type="match status" value="1"/>
</dbReference>
<evidence type="ECO:0000256" key="5">
    <source>
        <dbReference type="ARBA" id="ARBA00022645"/>
    </source>
</evidence>
<dbReference type="RefSeq" id="WP_010442735.1">
    <property type="nucleotide sequence ID" value="NZ_AEYW01000018.1"/>
</dbReference>
<keyword evidence="6" id="KW-0645">Protease</keyword>
<evidence type="ECO:0000256" key="6">
    <source>
        <dbReference type="ARBA" id="ARBA00022670"/>
    </source>
</evidence>
<dbReference type="OrthoDB" id="9795979at2"/>
<feature type="binding site" evidence="14">
    <location>
        <position position="222"/>
    </location>
    <ligand>
        <name>substrate</name>
    </ligand>
</feature>
<evidence type="ECO:0000256" key="3">
    <source>
        <dbReference type="ARBA" id="ARBA00007164"/>
    </source>
</evidence>
<feature type="active site" evidence="13">
    <location>
        <position position="115"/>
    </location>
</feature>
<gene>
    <name evidence="18" type="ORF">CLV75_2056</name>
</gene>
<dbReference type="InterPro" id="IPR037167">
    <property type="entry name" value="Peptidase_S11_C_sf"/>
</dbReference>
<evidence type="ECO:0000256" key="1">
    <source>
        <dbReference type="ARBA" id="ARBA00003217"/>
    </source>
</evidence>
<evidence type="ECO:0000256" key="7">
    <source>
        <dbReference type="ARBA" id="ARBA00022729"/>
    </source>
</evidence>
<dbReference type="GO" id="GO:0008360">
    <property type="term" value="P:regulation of cell shape"/>
    <property type="evidence" value="ECO:0007669"/>
    <property type="project" value="UniProtKB-KW"/>
</dbReference>
<evidence type="ECO:0000256" key="12">
    <source>
        <dbReference type="ARBA" id="ARBA00034000"/>
    </source>
</evidence>
<dbReference type="SUPFAM" id="SSF56601">
    <property type="entry name" value="beta-lactamase/transpeptidase-like"/>
    <property type="match status" value="1"/>
</dbReference>
<sequence>MLSALRSTSLAIGLALMALPAYAFDTTARAAYVIDQKTGTVLLSKDADQPLPPASMSKLMTLYVAFEALRDGRLTLDETLPVSEHAMSYGGSTMFLNTQDRVRVEDLLRGIIVLSGNDACVVIAEALSPDGTEAGFARFMTQRGQQMGMNNSNFANSNGWPAAGHMMSVHDLAVLADRLITDFPEYYPLFAEEVFEFDGRAPSNARNRNPLLKLDIGADGLKTGHTQEAGYGLVGSAKQGDRRVVFVLSGLDSVGKRAEEAEAVVNWSFRNFVERTVAKSEEPVAQAKLWMGAEKTVGLVPEGDLTLLFPVLGNKDIEAEVVYEGPINAPVSKGQQLAELVIKPEGLPEIRRPLVADRDVPLGGFVVRMMTVGGIVLKDVINNPLEQM</sequence>
<dbReference type="STRING" id="981384.GCA_000192475_01104"/>
<evidence type="ECO:0000256" key="8">
    <source>
        <dbReference type="ARBA" id="ARBA00022801"/>
    </source>
</evidence>
<dbReference type="SUPFAM" id="SSF69189">
    <property type="entry name" value="Penicillin-binding protein associated domain"/>
    <property type="match status" value="1"/>
</dbReference>
<reference evidence="18 19" key="1">
    <citation type="submission" date="2018-10" db="EMBL/GenBank/DDBJ databases">
        <title>Genomic Encyclopedia of Archaeal and Bacterial Type Strains, Phase II (KMG-II): from individual species to whole genera.</title>
        <authorList>
            <person name="Goeker M."/>
        </authorList>
    </citation>
    <scope>NUCLEOTIDE SEQUENCE [LARGE SCALE GENOMIC DNA]</scope>
    <source>
        <strain evidence="18 19">DSM 29317</strain>
    </source>
</reference>
<feature type="signal peptide" evidence="16">
    <location>
        <begin position="1"/>
        <end position="23"/>
    </location>
</feature>
<evidence type="ECO:0000256" key="2">
    <source>
        <dbReference type="ARBA" id="ARBA00004752"/>
    </source>
</evidence>
<evidence type="ECO:0000256" key="13">
    <source>
        <dbReference type="PIRSR" id="PIRSR618044-1"/>
    </source>
</evidence>
<feature type="active site" description="Proton acceptor" evidence="13">
    <location>
        <position position="58"/>
    </location>
</feature>
<dbReference type="Pfam" id="PF00768">
    <property type="entry name" value="Peptidase_S11"/>
    <property type="match status" value="1"/>
</dbReference>
<evidence type="ECO:0000256" key="9">
    <source>
        <dbReference type="ARBA" id="ARBA00022960"/>
    </source>
</evidence>
<feature type="chain" id="PRO_5019793223" description="serine-type D-Ala-D-Ala carboxypeptidase" evidence="16">
    <location>
        <begin position="24"/>
        <end position="388"/>
    </location>
</feature>
<keyword evidence="19" id="KW-1185">Reference proteome</keyword>
<dbReference type="Pfam" id="PF07943">
    <property type="entry name" value="PBP5_C"/>
    <property type="match status" value="1"/>
</dbReference>
<keyword evidence="8" id="KW-0378">Hydrolase</keyword>
<dbReference type="EC" id="3.4.16.4" evidence="4"/>
<comment type="caution">
    <text evidence="18">The sequence shown here is derived from an EMBL/GenBank/DDBJ whole genome shotgun (WGS) entry which is preliminary data.</text>
</comment>
<comment type="pathway">
    <text evidence="2">Cell wall biogenesis; peptidoglycan biosynthesis.</text>
</comment>
<dbReference type="InterPro" id="IPR015956">
    <property type="entry name" value="Peniciliin-bd_prot_C_sf"/>
</dbReference>
<dbReference type="InterPro" id="IPR012338">
    <property type="entry name" value="Beta-lactam/transpept-like"/>
</dbReference>
<evidence type="ECO:0000256" key="4">
    <source>
        <dbReference type="ARBA" id="ARBA00012448"/>
    </source>
</evidence>
<dbReference type="GO" id="GO:0006508">
    <property type="term" value="P:proteolysis"/>
    <property type="evidence" value="ECO:0007669"/>
    <property type="project" value="UniProtKB-KW"/>
</dbReference>
<dbReference type="InterPro" id="IPR018044">
    <property type="entry name" value="Peptidase_S11"/>
</dbReference>
<evidence type="ECO:0000259" key="17">
    <source>
        <dbReference type="SMART" id="SM00936"/>
    </source>
</evidence>
<comment type="catalytic activity">
    <reaction evidence="12">
        <text>Preferential cleavage: (Ac)2-L-Lys-D-Ala-|-D-Ala. Also transpeptidation of peptidyl-alanyl moieties that are N-acyl substituents of D-alanine.</text>
        <dbReference type="EC" id="3.4.16.4"/>
    </reaction>
</comment>
<evidence type="ECO:0000313" key="19">
    <source>
        <dbReference type="Proteomes" id="UP000271700"/>
    </source>
</evidence>
<dbReference type="GO" id="GO:0009252">
    <property type="term" value="P:peptidoglycan biosynthetic process"/>
    <property type="evidence" value="ECO:0007669"/>
    <property type="project" value="UniProtKB-UniPathway"/>
</dbReference>
<comment type="similarity">
    <text evidence="3 15">Belongs to the peptidase S11 family.</text>
</comment>
<dbReference type="PANTHER" id="PTHR21581">
    <property type="entry name" value="D-ALANYL-D-ALANINE CARBOXYPEPTIDASE"/>
    <property type="match status" value="1"/>
</dbReference>
<keyword evidence="11" id="KW-0961">Cell wall biogenesis/degradation</keyword>
<dbReference type="PANTHER" id="PTHR21581:SF6">
    <property type="entry name" value="TRAFFICKING PROTEIN PARTICLE COMPLEX SUBUNIT 12"/>
    <property type="match status" value="1"/>
</dbReference>
<evidence type="ECO:0000313" key="18">
    <source>
        <dbReference type="EMBL" id="RLK08382.1"/>
    </source>
</evidence>
<dbReference type="PRINTS" id="PR00725">
    <property type="entry name" value="DADACBPTASE1"/>
</dbReference>
<evidence type="ECO:0000256" key="10">
    <source>
        <dbReference type="ARBA" id="ARBA00022984"/>
    </source>
</evidence>
<evidence type="ECO:0000256" key="14">
    <source>
        <dbReference type="PIRSR" id="PIRSR618044-2"/>
    </source>
</evidence>
<dbReference type="AlphaFoldDB" id="A0A497ZL82"/>
<proteinExistence type="inferred from homology"/>
<keyword evidence="7 16" id="KW-0732">Signal</keyword>
<dbReference type="Gene3D" id="2.60.410.10">
    <property type="entry name" value="D-Ala-D-Ala carboxypeptidase, C-terminal domain"/>
    <property type="match status" value="1"/>
</dbReference>
<evidence type="ECO:0000256" key="16">
    <source>
        <dbReference type="SAM" id="SignalP"/>
    </source>
</evidence>
<organism evidence="18 19">
    <name type="scientific">Ruegeria conchae</name>
    <dbReference type="NCBI Taxonomy" id="981384"/>
    <lineage>
        <taxon>Bacteria</taxon>
        <taxon>Pseudomonadati</taxon>
        <taxon>Pseudomonadota</taxon>
        <taxon>Alphaproteobacteria</taxon>
        <taxon>Rhodobacterales</taxon>
        <taxon>Roseobacteraceae</taxon>
        <taxon>Ruegeria</taxon>
    </lineage>
</organism>
<dbReference type="UniPathway" id="UPA00219"/>
<comment type="function">
    <text evidence="1">Removes C-terminal D-alanyl residues from sugar-peptide cell wall precursors.</text>
</comment>
<dbReference type="InterPro" id="IPR001967">
    <property type="entry name" value="Peptidase_S11_N"/>
</dbReference>
<accession>A0A497ZL82</accession>
<keyword evidence="5 18" id="KW-0121">Carboxypeptidase</keyword>
<keyword evidence="10" id="KW-0573">Peptidoglycan synthesis</keyword>
<feature type="domain" description="Peptidase S11 D-Ala-D-Ala carboxypeptidase A C-terminal" evidence="17">
    <location>
        <begin position="272"/>
        <end position="362"/>
    </location>
</feature>
<evidence type="ECO:0000256" key="15">
    <source>
        <dbReference type="RuleBase" id="RU004016"/>
    </source>
</evidence>
<dbReference type="GO" id="GO:0009002">
    <property type="term" value="F:serine-type D-Ala-D-Ala carboxypeptidase activity"/>
    <property type="evidence" value="ECO:0007669"/>
    <property type="project" value="UniProtKB-EC"/>
</dbReference>
<dbReference type="InterPro" id="IPR012907">
    <property type="entry name" value="Peptidase_S11_C"/>
</dbReference>